<sequence length="412" mass="47531">MVNRVFLVGFIFATFFGVIWCACRQSYVTKCDHFEDLKKYEDIENMRTLIIGSEHGDVEPSPVSLIEDLDYYSYYRLSTVIIVRSINQLKPQLSWKCDYHESSLKYFTLYANKLKVIEKDQLPRISLKLFSLVNNGIESVKPYAFYHQIEEIDLSENLLEVIENDSLPSESTSVSIRNNKLAHIEADGLPKGLKNLNLAGNQLRYIPPEVLKNVKNLTELTLRHNKFNSLPPIKHLEQLVVFDISFNSISTLERGTFEKMDNLKLIDLSDNNIHQSDVLQLLSTPGKQPSLTVSLALNRLSNLELENLSLQTQTFVLYGNPWKCNVWHEIKKSLSVRESDCSFELPSNETLPICVSYVVDGDYSARETEIAKFVAAFREILKNRPRNVYCRDDLSRNKWLYPIKRNCYGFHG</sequence>
<evidence type="ECO:0000313" key="5">
    <source>
        <dbReference type="Proteomes" id="UP001168821"/>
    </source>
</evidence>
<evidence type="ECO:0000313" key="4">
    <source>
        <dbReference type="EMBL" id="KAJ3659752.1"/>
    </source>
</evidence>
<dbReference type="Pfam" id="PF13855">
    <property type="entry name" value="LRR_8"/>
    <property type="match status" value="2"/>
</dbReference>
<dbReference type="PROSITE" id="PS51257">
    <property type="entry name" value="PROKAR_LIPOPROTEIN"/>
    <property type="match status" value="1"/>
</dbReference>
<dbReference type="PANTHER" id="PTHR24366:SF96">
    <property type="entry name" value="LEUCINE RICH REPEAT CONTAINING 53"/>
    <property type="match status" value="1"/>
</dbReference>
<organism evidence="4 5">
    <name type="scientific">Zophobas morio</name>
    <dbReference type="NCBI Taxonomy" id="2755281"/>
    <lineage>
        <taxon>Eukaryota</taxon>
        <taxon>Metazoa</taxon>
        <taxon>Ecdysozoa</taxon>
        <taxon>Arthropoda</taxon>
        <taxon>Hexapoda</taxon>
        <taxon>Insecta</taxon>
        <taxon>Pterygota</taxon>
        <taxon>Neoptera</taxon>
        <taxon>Endopterygota</taxon>
        <taxon>Coleoptera</taxon>
        <taxon>Polyphaga</taxon>
        <taxon>Cucujiformia</taxon>
        <taxon>Tenebrionidae</taxon>
        <taxon>Zophobas</taxon>
    </lineage>
</organism>
<dbReference type="SMART" id="SM00369">
    <property type="entry name" value="LRR_TYP"/>
    <property type="match status" value="4"/>
</dbReference>
<keyword evidence="3" id="KW-0732">Signal</keyword>
<evidence type="ECO:0000256" key="2">
    <source>
        <dbReference type="ARBA" id="ARBA00022737"/>
    </source>
</evidence>
<dbReference type="PANTHER" id="PTHR24366">
    <property type="entry name" value="IG(IMMUNOGLOBULIN) AND LRR(LEUCINE RICH REPEAT) DOMAINS"/>
    <property type="match status" value="1"/>
</dbReference>
<evidence type="ECO:0000256" key="1">
    <source>
        <dbReference type="ARBA" id="ARBA00022614"/>
    </source>
</evidence>
<comment type="caution">
    <text evidence="4">The sequence shown here is derived from an EMBL/GenBank/DDBJ whole genome shotgun (WGS) entry which is preliminary data.</text>
</comment>
<dbReference type="InterPro" id="IPR003591">
    <property type="entry name" value="Leu-rich_rpt_typical-subtyp"/>
</dbReference>
<dbReference type="SUPFAM" id="SSF52058">
    <property type="entry name" value="L domain-like"/>
    <property type="match status" value="1"/>
</dbReference>
<evidence type="ECO:0000256" key="3">
    <source>
        <dbReference type="SAM" id="SignalP"/>
    </source>
</evidence>
<dbReference type="Gene3D" id="3.80.10.10">
    <property type="entry name" value="Ribonuclease Inhibitor"/>
    <property type="match status" value="2"/>
</dbReference>
<proteinExistence type="predicted"/>
<dbReference type="InterPro" id="IPR032675">
    <property type="entry name" value="LRR_dom_sf"/>
</dbReference>
<accession>A0AA38MKX1</accession>
<dbReference type="EMBL" id="JALNTZ010000003">
    <property type="protein sequence ID" value="KAJ3659752.1"/>
    <property type="molecule type" value="Genomic_DNA"/>
</dbReference>
<dbReference type="Proteomes" id="UP001168821">
    <property type="component" value="Unassembled WGS sequence"/>
</dbReference>
<dbReference type="InterPro" id="IPR001611">
    <property type="entry name" value="Leu-rich_rpt"/>
</dbReference>
<feature type="signal peptide" evidence="3">
    <location>
        <begin position="1"/>
        <end position="21"/>
    </location>
</feature>
<feature type="chain" id="PRO_5041282776" evidence="3">
    <location>
        <begin position="22"/>
        <end position="412"/>
    </location>
</feature>
<gene>
    <name evidence="4" type="ORF">Zmor_011425</name>
</gene>
<dbReference type="PROSITE" id="PS51450">
    <property type="entry name" value="LRR"/>
    <property type="match status" value="2"/>
</dbReference>
<reference evidence="4" key="1">
    <citation type="journal article" date="2023" name="G3 (Bethesda)">
        <title>Whole genome assemblies of Zophobas morio and Tenebrio molitor.</title>
        <authorList>
            <person name="Kaur S."/>
            <person name="Stinson S.A."/>
            <person name="diCenzo G.C."/>
        </authorList>
    </citation>
    <scope>NUCLEOTIDE SEQUENCE</scope>
    <source>
        <strain evidence="4">QUZm001</strain>
    </source>
</reference>
<keyword evidence="5" id="KW-1185">Reference proteome</keyword>
<name>A0AA38MKX1_9CUCU</name>
<keyword evidence="2" id="KW-0677">Repeat</keyword>
<protein>
    <submittedName>
        <fullName evidence="4">Uncharacterized protein</fullName>
    </submittedName>
</protein>
<keyword evidence="1" id="KW-0433">Leucine-rich repeat</keyword>
<dbReference type="AlphaFoldDB" id="A0AA38MKX1"/>